<protein>
    <submittedName>
        <fullName evidence="2">Enoyl-CoA hydratase/isomerase family protein</fullName>
    </submittedName>
</protein>
<accession>A0A8J7PAJ0</accession>
<sequence length="267" mass="29112">MSSDNEKILLTEKKNGVGIITLNRPDKLNAFNDELTFQLQDALKEMEKDKEVRALVVTGAGRGFCSGQDLQSRSIAQEMGQRPSLGDSIRRRYNPIVIKLRRMEKPIIAAVNGVAAGAGASVAFACDFRIVTEKTNFIQSFTKVGLIPDSGATFILPRLVGATKAFELMLSADKLSAQEAFNLGVVNKVVAEEDLMKEAIALAEKLAAGPSKAFGLTKRAVNKAIFHDLEELLEYEASLQEIAGRSDDFAEGVKAFIEKRTPQYTGK</sequence>
<dbReference type="Proteomes" id="UP000664277">
    <property type="component" value="Unassembled WGS sequence"/>
</dbReference>
<comment type="similarity">
    <text evidence="1">Belongs to the enoyl-CoA hydratase/isomerase family.</text>
</comment>
<proteinExistence type="inferred from homology"/>
<evidence type="ECO:0000313" key="2">
    <source>
        <dbReference type="EMBL" id="MBN8658931.1"/>
    </source>
</evidence>
<dbReference type="AlphaFoldDB" id="A0A8J7PAJ0"/>
<reference evidence="2" key="1">
    <citation type="submission" date="2021-02" db="EMBL/GenBank/DDBJ databases">
        <title>Genome-Resolved Metagenomics of a Microbial Community Performing Photosynthetic Biological Nutrient Removal.</title>
        <authorList>
            <person name="Mcdaniel E.A."/>
        </authorList>
    </citation>
    <scope>NUCLEOTIDE SEQUENCE</scope>
    <source>
        <strain evidence="2">UWPOB_OBS1</strain>
    </source>
</reference>
<dbReference type="InterPro" id="IPR014748">
    <property type="entry name" value="Enoyl-CoA_hydra_C"/>
</dbReference>
<organism evidence="2 3">
    <name type="scientific">Candidatus Obscuribacter phosphatis</name>
    <dbReference type="NCBI Taxonomy" id="1906157"/>
    <lineage>
        <taxon>Bacteria</taxon>
        <taxon>Bacillati</taxon>
        <taxon>Candidatus Melainabacteria</taxon>
        <taxon>Candidatus Obscuribacterales</taxon>
        <taxon>Candidatus Obscuribacteraceae</taxon>
        <taxon>Candidatus Obscuribacter</taxon>
    </lineage>
</organism>
<dbReference type="InterPro" id="IPR001753">
    <property type="entry name" value="Enoyl-CoA_hydra/iso"/>
</dbReference>
<dbReference type="CDD" id="cd06558">
    <property type="entry name" value="crotonase-like"/>
    <property type="match status" value="1"/>
</dbReference>
<dbReference type="PANTHER" id="PTHR43459">
    <property type="entry name" value="ENOYL-COA HYDRATASE"/>
    <property type="match status" value="1"/>
</dbReference>
<dbReference type="SUPFAM" id="SSF52096">
    <property type="entry name" value="ClpP/crotonase"/>
    <property type="match status" value="1"/>
</dbReference>
<dbReference type="Pfam" id="PF00378">
    <property type="entry name" value="ECH_1"/>
    <property type="match status" value="1"/>
</dbReference>
<dbReference type="GO" id="GO:0003824">
    <property type="term" value="F:catalytic activity"/>
    <property type="evidence" value="ECO:0007669"/>
    <property type="project" value="UniProtKB-ARBA"/>
</dbReference>
<dbReference type="EMBL" id="JAFLCK010000001">
    <property type="protein sequence ID" value="MBN8658931.1"/>
    <property type="molecule type" value="Genomic_DNA"/>
</dbReference>
<gene>
    <name evidence="2" type="ORF">J0M35_01100</name>
</gene>
<dbReference type="PANTHER" id="PTHR43459:SF1">
    <property type="entry name" value="EG:BACN32G11.4 PROTEIN"/>
    <property type="match status" value="1"/>
</dbReference>
<name>A0A8J7PAJ0_9BACT</name>
<dbReference type="Gene3D" id="1.10.12.10">
    <property type="entry name" value="Lyase 2-enoyl-coa Hydratase, Chain A, domain 2"/>
    <property type="match status" value="1"/>
</dbReference>
<evidence type="ECO:0000256" key="1">
    <source>
        <dbReference type="ARBA" id="ARBA00005254"/>
    </source>
</evidence>
<dbReference type="Gene3D" id="3.90.226.10">
    <property type="entry name" value="2-enoyl-CoA Hydratase, Chain A, domain 1"/>
    <property type="match status" value="1"/>
</dbReference>
<comment type="caution">
    <text evidence="2">The sequence shown here is derived from an EMBL/GenBank/DDBJ whole genome shotgun (WGS) entry which is preliminary data.</text>
</comment>
<dbReference type="InterPro" id="IPR029045">
    <property type="entry name" value="ClpP/crotonase-like_dom_sf"/>
</dbReference>
<evidence type="ECO:0000313" key="3">
    <source>
        <dbReference type="Proteomes" id="UP000664277"/>
    </source>
</evidence>